<evidence type="ECO:0000256" key="2">
    <source>
        <dbReference type="SAM" id="Phobius"/>
    </source>
</evidence>
<dbReference type="RefSeq" id="WP_201072540.1">
    <property type="nucleotide sequence ID" value="NZ_CP067420.1"/>
</dbReference>
<keyword evidence="2" id="KW-0812">Transmembrane</keyword>
<reference evidence="3" key="1">
    <citation type="submission" date="2021-02" db="EMBL/GenBank/DDBJ databases">
        <title>Skermanella TT6 skin isolate.</title>
        <authorList>
            <person name="Lee K."/>
            <person name="Ganzorig M."/>
        </authorList>
    </citation>
    <scope>NUCLEOTIDE SEQUENCE</scope>
    <source>
        <strain evidence="3">TT6</strain>
    </source>
</reference>
<gene>
    <name evidence="3" type="ORF">IGS68_18795</name>
</gene>
<evidence type="ECO:0000313" key="4">
    <source>
        <dbReference type="Proteomes" id="UP000595197"/>
    </source>
</evidence>
<name>A0ABX7B4Q0_9PROT</name>
<feature type="transmembrane region" description="Helical" evidence="2">
    <location>
        <begin position="28"/>
        <end position="54"/>
    </location>
</feature>
<keyword evidence="2" id="KW-1133">Transmembrane helix</keyword>
<organism evidence="3 4">
    <name type="scientific">Skermanella cutis</name>
    <dbReference type="NCBI Taxonomy" id="2775420"/>
    <lineage>
        <taxon>Bacteria</taxon>
        <taxon>Pseudomonadati</taxon>
        <taxon>Pseudomonadota</taxon>
        <taxon>Alphaproteobacteria</taxon>
        <taxon>Rhodospirillales</taxon>
        <taxon>Azospirillaceae</taxon>
        <taxon>Skermanella</taxon>
    </lineage>
</organism>
<evidence type="ECO:0000313" key="3">
    <source>
        <dbReference type="EMBL" id="QQP88095.1"/>
    </source>
</evidence>
<evidence type="ECO:0000256" key="1">
    <source>
        <dbReference type="SAM" id="MobiDB-lite"/>
    </source>
</evidence>
<keyword evidence="2" id="KW-0472">Membrane</keyword>
<protein>
    <submittedName>
        <fullName evidence="3">Uncharacterized protein</fullName>
    </submittedName>
</protein>
<accession>A0ABX7B4Q0</accession>
<feature type="region of interest" description="Disordered" evidence="1">
    <location>
        <begin position="63"/>
        <end position="84"/>
    </location>
</feature>
<proteinExistence type="predicted"/>
<dbReference type="EMBL" id="CP067420">
    <property type="protein sequence ID" value="QQP88095.1"/>
    <property type="molecule type" value="Genomic_DNA"/>
</dbReference>
<dbReference type="Proteomes" id="UP000595197">
    <property type="component" value="Chromosome"/>
</dbReference>
<keyword evidence="4" id="KW-1185">Reference proteome</keyword>
<sequence>MYASEHFFRQAPGRPAVPGWFKGLMVPLLILVALPLTLLVMAFVLALAAVRVLLRLVLPRQARPRAQRAGHSGPGPASRPEILTDVDYVVLDDTGPRR</sequence>